<sequence length="107" mass="12150">MNENKFKLSAEEIEKHGGETNLRVIELPKDDNNTEFLEVTVKIPSRQVIGQYMKFQNVNPLKAQEILVKGCVLTNKDTVLADDALFFTTVSSLAELIPIREGRLKKF</sequence>
<protein>
    <submittedName>
        <fullName evidence="1">Uncharacterized protein</fullName>
    </submittedName>
</protein>
<keyword evidence="2" id="KW-1185">Reference proteome</keyword>
<evidence type="ECO:0000313" key="2">
    <source>
        <dbReference type="Proteomes" id="UP000672011"/>
    </source>
</evidence>
<reference evidence="2" key="2">
    <citation type="submission" date="2021-04" db="EMBL/GenBank/DDBJ databases">
        <title>Taxonomy of Flavobacteriaceae bacterium ZY171143.</title>
        <authorList>
            <person name="Li F."/>
        </authorList>
    </citation>
    <scope>NUCLEOTIDE SEQUENCE [LARGE SCALE GENOMIC DNA]</scope>
    <source>
        <strain evidence="2">ZY171143</strain>
    </source>
</reference>
<organism evidence="1 2">
    <name type="scientific">Faecalibacter bovis</name>
    <dbReference type="NCBI Taxonomy" id="2898187"/>
    <lineage>
        <taxon>Bacteria</taxon>
        <taxon>Pseudomonadati</taxon>
        <taxon>Bacteroidota</taxon>
        <taxon>Flavobacteriia</taxon>
        <taxon>Flavobacteriales</taxon>
        <taxon>Weeksellaceae</taxon>
        <taxon>Faecalibacter</taxon>
    </lineage>
</organism>
<proteinExistence type="predicted"/>
<gene>
    <name evidence="1" type="ORF">J9309_01520</name>
</gene>
<dbReference type="EMBL" id="CP072842">
    <property type="protein sequence ID" value="QTV06055.1"/>
    <property type="molecule type" value="Genomic_DNA"/>
</dbReference>
<reference evidence="1 2" key="1">
    <citation type="journal article" date="2021" name="Int. J. Syst. Evol. Microbiol.">
        <title>Faecalibacter bovis sp. nov., isolated from cow faeces.</title>
        <authorList>
            <person name="Li F."/>
            <person name="Zhao W."/>
            <person name="Hong Q."/>
            <person name="Shao Q."/>
            <person name="Song J."/>
            <person name="Yang S."/>
        </authorList>
    </citation>
    <scope>NUCLEOTIDE SEQUENCE [LARGE SCALE GENOMIC DNA]</scope>
    <source>
        <strain evidence="1 2">ZY171143</strain>
    </source>
</reference>
<dbReference type="Proteomes" id="UP000672011">
    <property type="component" value="Chromosome"/>
</dbReference>
<accession>A0ABX7XDT9</accession>
<dbReference type="RefSeq" id="WP_230476695.1">
    <property type="nucleotide sequence ID" value="NZ_CP072842.1"/>
</dbReference>
<evidence type="ECO:0000313" key="1">
    <source>
        <dbReference type="EMBL" id="QTV06055.1"/>
    </source>
</evidence>
<name>A0ABX7XDT9_9FLAO</name>